<evidence type="ECO:0000256" key="1">
    <source>
        <dbReference type="ARBA" id="ARBA00023125"/>
    </source>
</evidence>
<feature type="domain" description="HTH tetR-type" evidence="3">
    <location>
        <begin position="9"/>
        <end position="69"/>
    </location>
</feature>
<name>A0A4S8PQZ0_9ACTN</name>
<dbReference type="GO" id="GO:0003700">
    <property type="term" value="F:DNA-binding transcription factor activity"/>
    <property type="evidence" value="ECO:0007669"/>
    <property type="project" value="TreeGrafter"/>
</dbReference>
<accession>A0A4S8PQZ0</accession>
<sequence>MGTKQARGKETVARLLDAAMEVYGERGPEGFTMTAVIERSGVSVGSLYHHFGSFSGLAAALYARSTAELTAELAAAVRSKRTARTGIQALVTAYLRWCVDNRDQAHFMLALPYLGTLSSHVDQVMAANAADYSAINAWVLPHVEAGRIRPMPQNLLECLIIGPITETVTRWLIRMPGADIEPAFKVLPERIWESVRGPAA</sequence>
<feature type="DNA-binding region" description="H-T-H motif" evidence="2">
    <location>
        <begin position="32"/>
        <end position="51"/>
    </location>
</feature>
<dbReference type="GO" id="GO:0000976">
    <property type="term" value="F:transcription cis-regulatory region binding"/>
    <property type="evidence" value="ECO:0007669"/>
    <property type="project" value="TreeGrafter"/>
</dbReference>
<dbReference type="OrthoDB" id="3687980at2"/>
<dbReference type="SUPFAM" id="SSF46689">
    <property type="entry name" value="Homeodomain-like"/>
    <property type="match status" value="1"/>
</dbReference>
<dbReference type="AlphaFoldDB" id="A0A4S8PQZ0"/>
<dbReference type="Proteomes" id="UP000308760">
    <property type="component" value="Unassembled WGS sequence"/>
</dbReference>
<dbReference type="InterPro" id="IPR036271">
    <property type="entry name" value="Tet_transcr_reg_TetR-rel_C_sf"/>
</dbReference>
<dbReference type="PANTHER" id="PTHR30055:SF187">
    <property type="entry name" value="TRANSCRIPTIONAL REGULATORY PROTEIN"/>
    <property type="match status" value="1"/>
</dbReference>
<dbReference type="InterPro" id="IPR050109">
    <property type="entry name" value="HTH-type_TetR-like_transc_reg"/>
</dbReference>
<dbReference type="Pfam" id="PF00440">
    <property type="entry name" value="TetR_N"/>
    <property type="match status" value="1"/>
</dbReference>
<dbReference type="Gene3D" id="1.10.357.10">
    <property type="entry name" value="Tetracycline Repressor, domain 2"/>
    <property type="match status" value="1"/>
</dbReference>
<dbReference type="RefSeq" id="WP_136537491.1">
    <property type="nucleotide sequence ID" value="NZ_STGY01000083.1"/>
</dbReference>
<gene>
    <name evidence="4" type="ORF">FAB82_26105</name>
</gene>
<dbReference type="EMBL" id="STGY01000083">
    <property type="protein sequence ID" value="THV33610.1"/>
    <property type="molecule type" value="Genomic_DNA"/>
</dbReference>
<keyword evidence="5" id="KW-1185">Reference proteome</keyword>
<reference evidence="4 5" key="2">
    <citation type="submission" date="2019-05" db="EMBL/GenBank/DDBJ databases">
        <title>Glycomyces buryatensis sp. nov.</title>
        <authorList>
            <person name="Nikitina E."/>
        </authorList>
    </citation>
    <scope>NUCLEOTIDE SEQUENCE [LARGE SCALE GENOMIC DNA]</scope>
    <source>
        <strain evidence="4 5">18</strain>
    </source>
</reference>
<reference evidence="5" key="1">
    <citation type="submission" date="2019-04" db="EMBL/GenBank/DDBJ databases">
        <title>Nocardioides xinjiangensis sp. nov.</title>
        <authorList>
            <person name="Liu S."/>
        </authorList>
    </citation>
    <scope>NUCLEOTIDE SEQUENCE [LARGE SCALE GENOMIC DNA]</scope>
    <source>
        <strain evidence="5">18</strain>
    </source>
</reference>
<organism evidence="4 5">
    <name type="scientific">Glycomyces buryatensis</name>
    <dbReference type="NCBI Taxonomy" id="2570927"/>
    <lineage>
        <taxon>Bacteria</taxon>
        <taxon>Bacillati</taxon>
        <taxon>Actinomycetota</taxon>
        <taxon>Actinomycetes</taxon>
        <taxon>Glycomycetales</taxon>
        <taxon>Glycomycetaceae</taxon>
        <taxon>Glycomyces</taxon>
    </lineage>
</organism>
<evidence type="ECO:0000313" key="5">
    <source>
        <dbReference type="Proteomes" id="UP000308760"/>
    </source>
</evidence>
<dbReference type="SUPFAM" id="SSF48498">
    <property type="entry name" value="Tetracyclin repressor-like, C-terminal domain"/>
    <property type="match status" value="1"/>
</dbReference>
<dbReference type="PRINTS" id="PR00455">
    <property type="entry name" value="HTHTETR"/>
</dbReference>
<dbReference type="InterPro" id="IPR001647">
    <property type="entry name" value="HTH_TetR"/>
</dbReference>
<dbReference type="PANTHER" id="PTHR30055">
    <property type="entry name" value="HTH-TYPE TRANSCRIPTIONAL REGULATOR RUTR"/>
    <property type="match status" value="1"/>
</dbReference>
<dbReference type="InterPro" id="IPR009057">
    <property type="entry name" value="Homeodomain-like_sf"/>
</dbReference>
<comment type="caution">
    <text evidence="4">The sequence shown here is derived from an EMBL/GenBank/DDBJ whole genome shotgun (WGS) entry which is preliminary data.</text>
</comment>
<protein>
    <submittedName>
        <fullName evidence="4">TetR/AcrR family transcriptional regulator</fullName>
    </submittedName>
</protein>
<keyword evidence="1 2" id="KW-0238">DNA-binding</keyword>
<evidence type="ECO:0000256" key="2">
    <source>
        <dbReference type="PROSITE-ProRule" id="PRU00335"/>
    </source>
</evidence>
<evidence type="ECO:0000259" key="3">
    <source>
        <dbReference type="PROSITE" id="PS50977"/>
    </source>
</evidence>
<proteinExistence type="predicted"/>
<evidence type="ECO:0000313" key="4">
    <source>
        <dbReference type="EMBL" id="THV33610.1"/>
    </source>
</evidence>
<dbReference type="PROSITE" id="PS50977">
    <property type="entry name" value="HTH_TETR_2"/>
    <property type="match status" value="1"/>
</dbReference>